<evidence type="ECO:0000256" key="3">
    <source>
        <dbReference type="PROSITE-ProRule" id="PRU00335"/>
    </source>
</evidence>
<proteinExistence type="predicted"/>
<evidence type="ECO:0000256" key="2">
    <source>
        <dbReference type="ARBA" id="ARBA00023125"/>
    </source>
</evidence>
<dbReference type="PRINTS" id="PR00455">
    <property type="entry name" value="HTHTETR"/>
</dbReference>
<dbReference type="SUPFAM" id="SSF46689">
    <property type="entry name" value="Homeodomain-like"/>
    <property type="match status" value="1"/>
</dbReference>
<protein>
    <submittedName>
        <fullName evidence="5">TetR family transcriptional regulator</fullName>
    </submittedName>
</protein>
<evidence type="ECO:0000313" key="5">
    <source>
        <dbReference type="EMBL" id="RDI44291.1"/>
    </source>
</evidence>
<dbReference type="InterPro" id="IPR001647">
    <property type="entry name" value="HTH_TetR"/>
</dbReference>
<sequence length="211" mass="24781">MRQATSTKETILESAIYLFNTKGFDGVSIRDIAQKARINPANIAYYFNNKQGLLEACLVAFFEPYLSFLEMEVRNLDHSAPDLCLKKAVKNILQFQSEHHLLTRFVWREISLDSQVVREIISSYLMKERFLFKEIIDQLVNSEKYSPSSKSFLIIQLKGMLAMPYLNSQYLREVWNLYPQEAYFATRYFQVIEQWIKDTMTESINAKKILC</sequence>
<dbReference type="EMBL" id="QQAY01000003">
    <property type="protein sequence ID" value="RDI44291.1"/>
    <property type="molecule type" value="Genomic_DNA"/>
</dbReference>
<organism evidence="5 6">
    <name type="scientific">Falsibacillus pallidus</name>
    <dbReference type="NCBI Taxonomy" id="493781"/>
    <lineage>
        <taxon>Bacteria</taxon>
        <taxon>Bacillati</taxon>
        <taxon>Bacillota</taxon>
        <taxon>Bacilli</taxon>
        <taxon>Bacillales</taxon>
        <taxon>Bacillaceae</taxon>
        <taxon>Falsibacillus</taxon>
    </lineage>
</organism>
<reference evidence="5 6" key="1">
    <citation type="submission" date="2018-07" db="EMBL/GenBank/DDBJ databases">
        <title>Genomic Encyclopedia of Type Strains, Phase IV (KMG-IV): sequencing the most valuable type-strain genomes for metagenomic binning, comparative biology and taxonomic classification.</title>
        <authorList>
            <person name="Goeker M."/>
        </authorList>
    </citation>
    <scope>NUCLEOTIDE SEQUENCE [LARGE SCALE GENOMIC DNA]</scope>
    <source>
        <strain evidence="5 6">DSM 25281</strain>
    </source>
</reference>
<dbReference type="Pfam" id="PF00440">
    <property type="entry name" value="TetR_N"/>
    <property type="match status" value="1"/>
</dbReference>
<evidence type="ECO:0000313" key="6">
    <source>
        <dbReference type="Proteomes" id="UP000255326"/>
    </source>
</evidence>
<feature type="domain" description="HTH tetR-type" evidence="4">
    <location>
        <begin position="5"/>
        <end position="65"/>
    </location>
</feature>
<dbReference type="RefSeq" id="WP_114745161.1">
    <property type="nucleotide sequence ID" value="NZ_QQAY01000003.1"/>
</dbReference>
<keyword evidence="2 3" id="KW-0238">DNA-binding</keyword>
<dbReference type="Proteomes" id="UP000255326">
    <property type="component" value="Unassembled WGS sequence"/>
</dbReference>
<dbReference type="PANTHER" id="PTHR43479">
    <property type="entry name" value="ACREF/ENVCD OPERON REPRESSOR-RELATED"/>
    <property type="match status" value="1"/>
</dbReference>
<name>A0A370GKT3_9BACI</name>
<dbReference type="AlphaFoldDB" id="A0A370GKT3"/>
<dbReference type="Gene3D" id="1.10.357.10">
    <property type="entry name" value="Tetracycline Repressor, domain 2"/>
    <property type="match status" value="1"/>
</dbReference>
<keyword evidence="1" id="KW-0678">Repressor</keyword>
<feature type="DNA-binding region" description="H-T-H motif" evidence="3">
    <location>
        <begin position="28"/>
        <end position="47"/>
    </location>
</feature>
<dbReference type="GO" id="GO:0003677">
    <property type="term" value="F:DNA binding"/>
    <property type="evidence" value="ECO:0007669"/>
    <property type="project" value="UniProtKB-UniRule"/>
</dbReference>
<gene>
    <name evidence="5" type="ORF">DFR59_103362</name>
</gene>
<keyword evidence="6" id="KW-1185">Reference proteome</keyword>
<dbReference type="NCBIfam" id="NF037937">
    <property type="entry name" value="septum_RefZ"/>
    <property type="match status" value="1"/>
</dbReference>
<dbReference type="InterPro" id="IPR050624">
    <property type="entry name" value="HTH-type_Tx_Regulator"/>
</dbReference>
<evidence type="ECO:0000256" key="1">
    <source>
        <dbReference type="ARBA" id="ARBA00022491"/>
    </source>
</evidence>
<dbReference type="PANTHER" id="PTHR43479:SF11">
    <property type="entry name" value="ACREF_ENVCD OPERON REPRESSOR-RELATED"/>
    <property type="match status" value="1"/>
</dbReference>
<dbReference type="InterPro" id="IPR009057">
    <property type="entry name" value="Homeodomain-like_sf"/>
</dbReference>
<evidence type="ECO:0000259" key="4">
    <source>
        <dbReference type="PROSITE" id="PS50977"/>
    </source>
</evidence>
<dbReference type="PROSITE" id="PS50977">
    <property type="entry name" value="HTH_TETR_2"/>
    <property type="match status" value="1"/>
</dbReference>
<comment type="caution">
    <text evidence="5">The sequence shown here is derived from an EMBL/GenBank/DDBJ whole genome shotgun (WGS) entry which is preliminary data.</text>
</comment>
<accession>A0A370GKT3</accession>
<dbReference type="OrthoDB" id="9789566at2"/>